<dbReference type="Proteomes" id="UP000001070">
    <property type="component" value="Unassembled WGS sequence"/>
</dbReference>
<evidence type="ECO:0000313" key="4">
    <source>
        <dbReference type="Proteomes" id="UP000001070"/>
    </source>
</evidence>
<protein>
    <submittedName>
        <fullName evidence="3">GH16253</fullName>
    </submittedName>
</protein>
<feature type="signal peptide" evidence="2">
    <location>
        <begin position="1"/>
        <end position="20"/>
    </location>
</feature>
<keyword evidence="4" id="KW-1185">Reference proteome</keyword>
<evidence type="ECO:0000256" key="2">
    <source>
        <dbReference type="SAM" id="SignalP"/>
    </source>
</evidence>
<accession>B4IXS8</accession>
<dbReference type="AlphaFoldDB" id="B4IXS8"/>
<dbReference type="InParanoid" id="B4IXS8"/>
<evidence type="ECO:0000256" key="1">
    <source>
        <dbReference type="SAM" id="MobiDB-lite"/>
    </source>
</evidence>
<dbReference type="HOGENOM" id="CLU_1887883_0_0_1"/>
<evidence type="ECO:0000313" key="3">
    <source>
        <dbReference type="EMBL" id="EDV96449.1"/>
    </source>
</evidence>
<gene>
    <name evidence="3" type="primary">Dgri\GH16253</name>
    <name evidence="3" type="ORF">Dgri_GH16253</name>
</gene>
<proteinExistence type="predicted"/>
<dbReference type="OMA" id="GGYWRMV"/>
<reference evidence="3 4" key="1">
    <citation type="journal article" date="2007" name="Nature">
        <title>Evolution of genes and genomes on the Drosophila phylogeny.</title>
        <authorList>
            <consortium name="Drosophila 12 Genomes Consortium"/>
            <person name="Clark A.G."/>
            <person name="Eisen M.B."/>
            <person name="Smith D.R."/>
            <person name="Bergman C.M."/>
            <person name="Oliver B."/>
            <person name="Markow T.A."/>
            <person name="Kaufman T.C."/>
            <person name="Kellis M."/>
            <person name="Gelbart W."/>
            <person name="Iyer V.N."/>
            <person name="Pollard D.A."/>
            <person name="Sackton T.B."/>
            <person name="Larracuente A.M."/>
            <person name="Singh N.D."/>
            <person name="Abad J.P."/>
            <person name="Abt D.N."/>
            <person name="Adryan B."/>
            <person name="Aguade M."/>
            <person name="Akashi H."/>
            <person name="Anderson W.W."/>
            <person name="Aquadro C.F."/>
            <person name="Ardell D.H."/>
            <person name="Arguello R."/>
            <person name="Artieri C.G."/>
            <person name="Barbash D.A."/>
            <person name="Barker D."/>
            <person name="Barsanti P."/>
            <person name="Batterham P."/>
            <person name="Batzoglou S."/>
            <person name="Begun D."/>
            <person name="Bhutkar A."/>
            <person name="Blanco E."/>
            <person name="Bosak S.A."/>
            <person name="Bradley R.K."/>
            <person name="Brand A.D."/>
            <person name="Brent M.R."/>
            <person name="Brooks A.N."/>
            <person name="Brown R.H."/>
            <person name="Butlin R.K."/>
            <person name="Caggese C."/>
            <person name="Calvi B.R."/>
            <person name="Bernardo de Carvalho A."/>
            <person name="Caspi A."/>
            <person name="Castrezana S."/>
            <person name="Celniker S.E."/>
            <person name="Chang J.L."/>
            <person name="Chapple C."/>
            <person name="Chatterji S."/>
            <person name="Chinwalla A."/>
            <person name="Civetta A."/>
            <person name="Clifton S.W."/>
            <person name="Comeron J.M."/>
            <person name="Costello J.C."/>
            <person name="Coyne J.A."/>
            <person name="Daub J."/>
            <person name="David R.G."/>
            <person name="Delcher A.L."/>
            <person name="Delehaunty K."/>
            <person name="Do C.B."/>
            <person name="Ebling H."/>
            <person name="Edwards K."/>
            <person name="Eickbush T."/>
            <person name="Evans J.D."/>
            <person name="Filipski A."/>
            <person name="Findeiss S."/>
            <person name="Freyhult E."/>
            <person name="Fulton L."/>
            <person name="Fulton R."/>
            <person name="Garcia A.C."/>
            <person name="Gardiner A."/>
            <person name="Garfield D.A."/>
            <person name="Garvin B.E."/>
            <person name="Gibson G."/>
            <person name="Gilbert D."/>
            <person name="Gnerre S."/>
            <person name="Godfrey J."/>
            <person name="Good R."/>
            <person name="Gotea V."/>
            <person name="Gravely B."/>
            <person name="Greenberg A.J."/>
            <person name="Griffiths-Jones S."/>
            <person name="Gross S."/>
            <person name="Guigo R."/>
            <person name="Gustafson E.A."/>
            <person name="Haerty W."/>
            <person name="Hahn M.W."/>
            <person name="Halligan D.L."/>
            <person name="Halpern A.L."/>
            <person name="Halter G.M."/>
            <person name="Han M.V."/>
            <person name="Heger A."/>
            <person name="Hillier L."/>
            <person name="Hinrichs A.S."/>
            <person name="Holmes I."/>
            <person name="Hoskins R.A."/>
            <person name="Hubisz M.J."/>
            <person name="Hultmark D."/>
            <person name="Huntley M.A."/>
            <person name="Jaffe D.B."/>
            <person name="Jagadeeshan S."/>
            <person name="Jeck W.R."/>
            <person name="Johnson J."/>
            <person name="Jones C.D."/>
            <person name="Jordan W.C."/>
            <person name="Karpen G.H."/>
            <person name="Kataoka E."/>
            <person name="Keightley P.D."/>
            <person name="Kheradpour P."/>
            <person name="Kirkness E.F."/>
            <person name="Koerich L.B."/>
            <person name="Kristiansen K."/>
            <person name="Kudrna D."/>
            <person name="Kulathinal R.J."/>
            <person name="Kumar S."/>
            <person name="Kwok R."/>
            <person name="Lander E."/>
            <person name="Langley C.H."/>
            <person name="Lapoint R."/>
            <person name="Lazzaro B.P."/>
            <person name="Lee S.J."/>
            <person name="Levesque L."/>
            <person name="Li R."/>
            <person name="Lin C.F."/>
            <person name="Lin M.F."/>
            <person name="Lindblad-Toh K."/>
            <person name="Llopart A."/>
            <person name="Long M."/>
            <person name="Low L."/>
            <person name="Lozovsky E."/>
            <person name="Lu J."/>
            <person name="Luo M."/>
            <person name="Machado C.A."/>
            <person name="Makalowski W."/>
            <person name="Marzo M."/>
            <person name="Matsuda M."/>
            <person name="Matzkin L."/>
            <person name="McAllister B."/>
            <person name="McBride C.S."/>
            <person name="McKernan B."/>
            <person name="McKernan K."/>
            <person name="Mendez-Lago M."/>
            <person name="Minx P."/>
            <person name="Mollenhauer M.U."/>
            <person name="Montooth K."/>
            <person name="Mount S.M."/>
            <person name="Mu X."/>
            <person name="Myers E."/>
            <person name="Negre B."/>
            <person name="Newfeld S."/>
            <person name="Nielsen R."/>
            <person name="Noor M.A."/>
            <person name="O'Grady P."/>
            <person name="Pachter L."/>
            <person name="Papaceit M."/>
            <person name="Parisi M.J."/>
            <person name="Parisi M."/>
            <person name="Parts L."/>
            <person name="Pedersen J.S."/>
            <person name="Pesole G."/>
            <person name="Phillippy A.M."/>
            <person name="Ponting C.P."/>
            <person name="Pop M."/>
            <person name="Porcelli D."/>
            <person name="Powell J.R."/>
            <person name="Prohaska S."/>
            <person name="Pruitt K."/>
            <person name="Puig M."/>
            <person name="Quesneville H."/>
            <person name="Ram K.R."/>
            <person name="Rand D."/>
            <person name="Rasmussen M.D."/>
            <person name="Reed L.K."/>
            <person name="Reenan R."/>
            <person name="Reily A."/>
            <person name="Remington K.A."/>
            <person name="Rieger T.T."/>
            <person name="Ritchie M.G."/>
            <person name="Robin C."/>
            <person name="Rogers Y.H."/>
            <person name="Rohde C."/>
            <person name="Rozas J."/>
            <person name="Rubenfield M.J."/>
            <person name="Ruiz A."/>
            <person name="Russo S."/>
            <person name="Salzberg S.L."/>
            <person name="Sanchez-Gracia A."/>
            <person name="Saranga D.J."/>
            <person name="Sato H."/>
            <person name="Schaeffer S.W."/>
            <person name="Schatz M.C."/>
            <person name="Schlenke T."/>
            <person name="Schwartz R."/>
            <person name="Segarra C."/>
            <person name="Singh R.S."/>
            <person name="Sirot L."/>
            <person name="Sirota M."/>
            <person name="Sisneros N.B."/>
            <person name="Smith C.D."/>
            <person name="Smith T.F."/>
            <person name="Spieth J."/>
            <person name="Stage D.E."/>
            <person name="Stark A."/>
            <person name="Stephan W."/>
            <person name="Strausberg R.L."/>
            <person name="Strempel S."/>
            <person name="Sturgill D."/>
            <person name="Sutton G."/>
            <person name="Sutton G.G."/>
            <person name="Tao W."/>
            <person name="Teichmann S."/>
            <person name="Tobari Y.N."/>
            <person name="Tomimura Y."/>
            <person name="Tsolas J.M."/>
            <person name="Valente V.L."/>
            <person name="Venter E."/>
            <person name="Venter J.C."/>
            <person name="Vicario S."/>
            <person name="Vieira F.G."/>
            <person name="Vilella A.J."/>
            <person name="Villasante A."/>
            <person name="Walenz B."/>
            <person name="Wang J."/>
            <person name="Wasserman M."/>
            <person name="Watts T."/>
            <person name="Wilson D."/>
            <person name="Wilson R.K."/>
            <person name="Wing R.A."/>
            <person name="Wolfner M.F."/>
            <person name="Wong A."/>
            <person name="Wong G.K."/>
            <person name="Wu C.I."/>
            <person name="Wu G."/>
            <person name="Yamamoto D."/>
            <person name="Yang H.P."/>
            <person name="Yang S.P."/>
            <person name="Yorke J.A."/>
            <person name="Yoshida K."/>
            <person name="Zdobnov E."/>
            <person name="Zhang P."/>
            <person name="Zhang Y."/>
            <person name="Zimin A.V."/>
            <person name="Baldwin J."/>
            <person name="Abdouelleil A."/>
            <person name="Abdulkadir J."/>
            <person name="Abebe A."/>
            <person name="Abera B."/>
            <person name="Abreu J."/>
            <person name="Acer S.C."/>
            <person name="Aftuck L."/>
            <person name="Alexander A."/>
            <person name="An P."/>
            <person name="Anderson E."/>
            <person name="Anderson S."/>
            <person name="Arachi H."/>
            <person name="Azer M."/>
            <person name="Bachantsang P."/>
            <person name="Barry A."/>
            <person name="Bayul T."/>
            <person name="Berlin A."/>
            <person name="Bessette D."/>
            <person name="Bloom T."/>
            <person name="Blye J."/>
            <person name="Boguslavskiy L."/>
            <person name="Bonnet C."/>
            <person name="Boukhgalter B."/>
            <person name="Bourzgui I."/>
            <person name="Brown A."/>
            <person name="Cahill P."/>
            <person name="Channer S."/>
            <person name="Cheshatsang Y."/>
            <person name="Chuda L."/>
            <person name="Citroen M."/>
            <person name="Collymore A."/>
            <person name="Cooke P."/>
            <person name="Costello M."/>
            <person name="D'Aco K."/>
            <person name="Daza R."/>
            <person name="De Haan G."/>
            <person name="DeGray S."/>
            <person name="DeMaso C."/>
            <person name="Dhargay N."/>
            <person name="Dooley K."/>
            <person name="Dooley E."/>
            <person name="Doricent M."/>
            <person name="Dorje P."/>
            <person name="Dorjee K."/>
            <person name="Dupes A."/>
            <person name="Elong R."/>
            <person name="Falk J."/>
            <person name="Farina A."/>
            <person name="Faro S."/>
            <person name="Ferguson D."/>
            <person name="Fisher S."/>
            <person name="Foley C.D."/>
            <person name="Franke A."/>
            <person name="Friedrich D."/>
            <person name="Gadbois L."/>
            <person name="Gearin G."/>
            <person name="Gearin C.R."/>
            <person name="Giannoukos G."/>
            <person name="Goode T."/>
            <person name="Graham J."/>
            <person name="Grandbois E."/>
            <person name="Grewal S."/>
            <person name="Gyaltsen K."/>
            <person name="Hafez N."/>
            <person name="Hagos B."/>
            <person name="Hall J."/>
            <person name="Henson C."/>
            <person name="Hollinger A."/>
            <person name="Honan T."/>
            <person name="Huard M.D."/>
            <person name="Hughes L."/>
            <person name="Hurhula B."/>
            <person name="Husby M.E."/>
            <person name="Kamat A."/>
            <person name="Kanga B."/>
            <person name="Kashin S."/>
            <person name="Khazanovich D."/>
            <person name="Kisner P."/>
            <person name="Lance K."/>
            <person name="Lara M."/>
            <person name="Lee W."/>
            <person name="Lennon N."/>
            <person name="Letendre F."/>
            <person name="LeVine R."/>
            <person name="Lipovsky A."/>
            <person name="Liu X."/>
            <person name="Liu J."/>
            <person name="Liu S."/>
            <person name="Lokyitsang T."/>
            <person name="Lokyitsang Y."/>
            <person name="Lubonja R."/>
            <person name="Lui A."/>
            <person name="MacDonald P."/>
            <person name="Magnisalis V."/>
            <person name="Maru K."/>
            <person name="Matthews C."/>
            <person name="McCusker W."/>
            <person name="McDonough S."/>
            <person name="Mehta T."/>
            <person name="Meldrim J."/>
            <person name="Meneus L."/>
            <person name="Mihai O."/>
            <person name="Mihalev A."/>
            <person name="Mihova T."/>
            <person name="Mittelman R."/>
            <person name="Mlenga V."/>
            <person name="Montmayeur A."/>
            <person name="Mulrain L."/>
            <person name="Navidi A."/>
            <person name="Naylor J."/>
            <person name="Negash T."/>
            <person name="Nguyen T."/>
            <person name="Nguyen N."/>
            <person name="Nicol R."/>
            <person name="Norbu C."/>
            <person name="Norbu N."/>
            <person name="Novod N."/>
            <person name="O'Neill B."/>
            <person name="Osman S."/>
            <person name="Markiewicz E."/>
            <person name="Oyono O.L."/>
            <person name="Patti C."/>
            <person name="Phunkhang P."/>
            <person name="Pierre F."/>
            <person name="Priest M."/>
            <person name="Raghuraman S."/>
            <person name="Rege F."/>
            <person name="Reyes R."/>
            <person name="Rise C."/>
            <person name="Rogov P."/>
            <person name="Ross K."/>
            <person name="Ryan E."/>
            <person name="Settipalli S."/>
            <person name="Shea T."/>
            <person name="Sherpa N."/>
            <person name="Shi L."/>
            <person name="Shih D."/>
            <person name="Sparrow T."/>
            <person name="Spaulding J."/>
            <person name="Stalker J."/>
            <person name="Stange-Thomann N."/>
            <person name="Stavropoulos S."/>
            <person name="Stone C."/>
            <person name="Strader C."/>
            <person name="Tesfaye S."/>
            <person name="Thomson T."/>
            <person name="Thoulutsang Y."/>
            <person name="Thoulutsang D."/>
            <person name="Topham K."/>
            <person name="Topping I."/>
            <person name="Tsamla T."/>
            <person name="Vassiliev H."/>
            <person name="Vo A."/>
            <person name="Wangchuk T."/>
            <person name="Wangdi T."/>
            <person name="Weiand M."/>
            <person name="Wilkinson J."/>
            <person name="Wilson A."/>
            <person name="Yadav S."/>
            <person name="Young G."/>
            <person name="Yu Q."/>
            <person name="Zembek L."/>
            <person name="Zhong D."/>
            <person name="Zimmer A."/>
            <person name="Zwirko Z."/>
            <person name="Jaffe D.B."/>
            <person name="Alvarez P."/>
            <person name="Brockman W."/>
            <person name="Butler J."/>
            <person name="Chin C."/>
            <person name="Gnerre S."/>
            <person name="Grabherr M."/>
            <person name="Kleber M."/>
            <person name="Mauceli E."/>
            <person name="MacCallum I."/>
        </authorList>
    </citation>
    <scope>NUCLEOTIDE SEQUENCE [LARGE SCALE GENOMIC DNA]</scope>
    <source>
        <strain evidence="4">Tucson 15287-2541.00</strain>
    </source>
</reference>
<name>B4IXS8_DROGR</name>
<feature type="compositionally biased region" description="Acidic residues" evidence="1">
    <location>
        <begin position="121"/>
        <end position="135"/>
    </location>
</feature>
<feature type="region of interest" description="Disordered" evidence="1">
    <location>
        <begin position="100"/>
        <end position="135"/>
    </location>
</feature>
<feature type="chain" id="PRO_5002810966" evidence="2">
    <location>
        <begin position="21"/>
        <end position="135"/>
    </location>
</feature>
<organism evidence="4">
    <name type="scientific">Drosophila grimshawi</name>
    <name type="common">Hawaiian fruit fly</name>
    <name type="synonym">Idiomyia grimshawi</name>
    <dbReference type="NCBI Taxonomy" id="7222"/>
    <lineage>
        <taxon>Eukaryota</taxon>
        <taxon>Metazoa</taxon>
        <taxon>Ecdysozoa</taxon>
        <taxon>Arthropoda</taxon>
        <taxon>Hexapoda</taxon>
        <taxon>Insecta</taxon>
        <taxon>Pterygota</taxon>
        <taxon>Neoptera</taxon>
        <taxon>Endopterygota</taxon>
        <taxon>Diptera</taxon>
        <taxon>Brachycera</taxon>
        <taxon>Muscomorpha</taxon>
        <taxon>Ephydroidea</taxon>
        <taxon>Drosophilidae</taxon>
        <taxon>Drosophila</taxon>
        <taxon>Hawaiian Drosophila</taxon>
    </lineage>
</organism>
<sequence length="135" mass="14424">MQVVSVVTLLLASIFAYSSCAPQFGPNLSSITLALAQLAQQLAQQSNSTARLSNSTSSATIPCLSNSIASANINVPNNNGLSPGWNNGWFNSWNGVLRGSPEYDGLPEDEESEMEGKDVDNQGDDEDENQIDEQD</sequence>
<dbReference type="EMBL" id="CH916366">
    <property type="protein sequence ID" value="EDV96449.1"/>
    <property type="molecule type" value="Genomic_DNA"/>
</dbReference>
<keyword evidence="2" id="KW-0732">Signal</keyword>